<proteinExistence type="inferred from homology"/>
<evidence type="ECO:0000313" key="9">
    <source>
        <dbReference type="EMBL" id="OGM09808.1"/>
    </source>
</evidence>
<dbReference type="GO" id="GO:0055085">
    <property type="term" value="P:transmembrane transport"/>
    <property type="evidence" value="ECO:0007669"/>
    <property type="project" value="InterPro"/>
</dbReference>
<dbReference type="CDD" id="cd06261">
    <property type="entry name" value="TM_PBP2"/>
    <property type="match status" value="1"/>
</dbReference>
<evidence type="ECO:0000256" key="5">
    <source>
        <dbReference type="ARBA" id="ARBA00022989"/>
    </source>
</evidence>
<evidence type="ECO:0000256" key="7">
    <source>
        <dbReference type="RuleBase" id="RU363032"/>
    </source>
</evidence>
<dbReference type="SUPFAM" id="SSF161098">
    <property type="entry name" value="MetI-like"/>
    <property type="match status" value="1"/>
</dbReference>
<evidence type="ECO:0000259" key="8">
    <source>
        <dbReference type="PROSITE" id="PS50928"/>
    </source>
</evidence>
<evidence type="ECO:0000256" key="1">
    <source>
        <dbReference type="ARBA" id="ARBA00004651"/>
    </source>
</evidence>
<keyword evidence="6 7" id="KW-0472">Membrane</keyword>
<comment type="caution">
    <text evidence="9">The sequence shown here is derived from an EMBL/GenBank/DDBJ whole genome shotgun (WGS) entry which is preliminary data.</text>
</comment>
<name>A0A1F7X608_9BACT</name>
<comment type="subcellular location">
    <subcellularLocation>
        <location evidence="1 7">Cell membrane</location>
        <topology evidence="1 7">Multi-pass membrane protein</topology>
    </subcellularLocation>
</comment>
<comment type="similarity">
    <text evidence="7">Belongs to the binding-protein-dependent transport system permease family.</text>
</comment>
<dbReference type="Gene3D" id="1.10.3720.10">
    <property type="entry name" value="MetI-like"/>
    <property type="match status" value="1"/>
</dbReference>
<protein>
    <recommendedName>
        <fullName evidence="8">ABC transmembrane type-1 domain-containing protein</fullName>
    </recommendedName>
</protein>
<dbReference type="PANTHER" id="PTHR30151">
    <property type="entry name" value="ALKANE SULFONATE ABC TRANSPORTER-RELATED, MEMBRANE SUBUNIT"/>
    <property type="match status" value="1"/>
</dbReference>
<evidence type="ECO:0000256" key="2">
    <source>
        <dbReference type="ARBA" id="ARBA00022448"/>
    </source>
</evidence>
<feature type="transmembrane region" description="Helical" evidence="7">
    <location>
        <begin position="170"/>
        <end position="191"/>
    </location>
</feature>
<dbReference type="GO" id="GO:0005886">
    <property type="term" value="C:plasma membrane"/>
    <property type="evidence" value="ECO:0007669"/>
    <property type="project" value="UniProtKB-SubCell"/>
</dbReference>
<organism evidence="9 10">
    <name type="scientific">Candidatus Woesebacteria bacterium RBG_13_36_22</name>
    <dbReference type="NCBI Taxonomy" id="1802478"/>
    <lineage>
        <taxon>Bacteria</taxon>
        <taxon>Candidatus Woeseibacteriota</taxon>
    </lineage>
</organism>
<dbReference type="Proteomes" id="UP000176939">
    <property type="component" value="Unassembled WGS sequence"/>
</dbReference>
<dbReference type="EMBL" id="MGFQ01000019">
    <property type="protein sequence ID" value="OGM09808.1"/>
    <property type="molecule type" value="Genomic_DNA"/>
</dbReference>
<dbReference type="PROSITE" id="PS50928">
    <property type="entry name" value="ABC_TM1"/>
    <property type="match status" value="1"/>
</dbReference>
<keyword evidence="3" id="KW-1003">Cell membrane</keyword>
<keyword evidence="4 7" id="KW-0812">Transmembrane</keyword>
<dbReference type="PANTHER" id="PTHR30151:SF20">
    <property type="entry name" value="ABC TRANSPORTER PERMEASE PROTEIN HI_0355-RELATED"/>
    <property type="match status" value="1"/>
</dbReference>
<feature type="transmembrane region" description="Helical" evidence="7">
    <location>
        <begin position="58"/>
        <end position="82"/>
    </location>
</feature>
<feature type="domain" description="ABC transmembrane type-1" evidence="8">
    <location>
        <begin position="54"/>
        <end position="234"/>
    </location>
</feature>
<keyword evidence="5 7" id="KW-1133">Transmembrane helix</keyword>
<sequence length="247" mass="27420">MKNKFLAPFLFVVLVTIAFEIILRSTGIVSFIFPRPSIIFQELLKNWLWILDNLKVTLYEAVMGFGISILVGVALALICLFAPFLKTTIVPVTIAIRNVPFVAIAPILFMVFGYGPLAKIVIVILVSFFPIMANLLAGFDSVNKNQLERFFVLRAKKWQLFTKLQLPSSIPYFIAGIEVAVSSVVIAAIVGELMGTTKGLGLVIIMSVSQYRFPLLMAAVLVTTIASILITWIVRILTKLILKPWTD</sequence>
<dbReference type="Pfam" id="PF00528">
    <property type="entry name" value="BPD_transp_1"/>
    <property type="match status" value="1"/>
</dbReference>
<dbReference type="AlphaFoldDB" id="A0A1F7X608"/>
<reference evidence="9 10" key="1">
    <citation type="journal article" date="2016" name="Nat. Commun.">
        <title>Thousands of microbial genomes shed light on interconnected biogeochemical processes in an aquifer system.</title>
        <authorList>
            <person name="Anantharaman K."/>
            <person name="Brown C.T."/>
            <person name="Hug L.A."/>
            <person name="Sharon I."/>
            <person name="Castelle C.J."/>
            <person name="Probst A.J."/>
            <person name="Thomas B.C."/>
            <person name="Singh A."/>
            <person name="Wilkins M.J."/>
            <person name="Karaoz U."/>
            <person name="Brodie E.L."/>
            <person name="Williams K.H."/>
            <person name="Hubbard S.S."/>
            <person name="Banfield J.F."/>
        </authorList>
    </citation>
    <scope>NUCLEOTIDE SEQUENCE [LARGE SCALE GENOMIC DNA]</scope>
</reference>
<evidence type="ECO:0000313" key="10">
    <source>
        <dbReference type="Proteomes" id="UP000176939"/>
    </source>
</evidence>
<gene>
    <name evidence="9" type="ORF">A2Z67_03345</name>
</gene>
<feature type="transmembrane region" description="Helical" evidence="7">
    <location>
        <begin position="94"/>
        <end position="114"/>
    </location>
</feature>
<evidence type="ECO:0000256" key="4">
    <source>
        <dbReference type="ARBA" id="ARBA00022692"/>
    </source>
</evidence>
<keyword evidence="2 7" id="KW-0813">Transport</keyword>
<dbReference type="InterPro" id="IPR035906">
    <property type="entry name" value="MetI-like_sf"/>
</dbReference>
<accession>A0A1F7X608</accession>
<feature type="transmembrane region" description="Helical" evidence="7">
    <location>
        <begin position="120"/>
        <end position="139"/>
    </location>
</feature>
<evidence type="ECO:0000256" key="3">
    <source>
        <dbReference type="ARBA" id="ARBA00022475"/>
    </source>
</evidence>
<evidence type="ECO:0000256" key="6">
    <source>
        <dbReference type="ARBA" id="ARBA00023136"/>
    </source>
</evidence>
<feature type="transmembrane region" description="Helical" evidence="7">
    <location>
        <begin position="211"/>
        <end position="234"/>
    </location>
</feature>
<dbReference type="InterPro" id="IPR000515">
    <property type="entry name" value="MetI-like"/>
</dbReference>